<evidence type="ECO:0000313" key="1">
    <source>
        <dbReference type="EMBL" id="KAF6031725.1"/>
    </source>
</evidence>
<accession>A0A7J7K0M2</accession>
<organism evidence="1 2">
    <name type="scientific">Bugula neritina</name>
    <name type="common">Brown bryozoan</name>
    <name type="synonym">Sertularia neritina</name>
    <dbReference type="NCBI Taxonomy" id="10212"/>
    <lineage>
        <taxon>Eukaryota</taxon>
        <taxon>Metazoa</taxon>
        <taxon>Spiralia</taxon>
        <taxon>Lophotrochozoa</taxon>
        <taxon>Bryozoa</taxon>
        <taxon>Gymnolaemata</taxon>
        <taxon>Cheilostomatida</taxon>
        <taxon>Flustrina</taxon>
        <taxon>Buguloidea</taxon>
        <taxon>Bugulidae</taxon>
        <taxon>Bugula</taxon>
    </lineage>
</organism>
<keyword evidence="2" id="KW-1185">Reference proteome</keyword>
<dbReference type="AlphaFoldDB" id="A0A7J7K0M2"/>
<comment type="caution">
    <text evidence="1">The sequence shown here is derived from an EMBL/GenBank/DDBJ whole genome shotgun (WGS) entry which is preliminary data.</text>
</comment>
<dbReference type="EMBL" id="VXIV02001572">
    <property type="protein sequence ID" value="KAF6031725.1"/>
    <property type="molecule type" value="Genomic_DNA"/>
</dbReference>
<reference evidence="1" key="1">
    <citation type="submission" date="2020-06" db="EMBL/GenBank/DDBJ databases">
        <title>Draft genome of Bugula neritina, a colonial animal packing powerful symbionts and potential medicines.</title>
        <authorList>
            <person name="Rayko M."/>
        </authorList>
    </citation>
    <scope>NUCLEOTIDE SEQUENCE [LARGE SCALE GENOMIC DNA]</scope>
    <source>
        <strain evidence="1">Kwan_BN1</strain>
    </source>
</reference>
<evidence type="ECO:0000313" key="2">
    <source>
        <dbReference type="Proteomes" id="UP000593567"/>
    </source>
</evidence>
<sequence length="78" mass="8846">MGCTSFIREFTSESKAAIEESKPFLFILCQIQPLLRSHWAQTELASQLLVPVPHDSTPNLPVSKSNLCKQQLLEGIYW</sequence>
<proteinExistence type="predicted"/>
<protein>
    <submittedName>
        <fullName evidence="1">Uncharacterized protein</fullName>
    </submittedName>
</protein>
<gene>
    <name evidence="1" type="ORF">EB796_009965</name>
</gene>
<name>A0A7J7K0M2_BUGNE</name>
<dbReference type="Proteomes" id="UP000593567">
    <property type="component" value="Unassembled WGS sequence"/>
</dbReference>